<comment type="caution">
    <text evidence="3">The sequence shown here is derived from an EMBL/GenBank/DDBJ whole genome shotgun (WGS) entry which is preliminary data.</text>
</comment>
<evidence type="ECO:0000259" key="2">
    <source>
        <dbReference type="Pfam" id="PF14319"/>
    </source>
</evidence>
<dbReference type="PANTHER" id="PTHR37023">
    <property type="entry name" value="TRANSPOSASE"/>
    <property type="match status" value="1"/>
</dbReference>
<feature type="domain" description="Transposase IS801/IS1294" evidence="1">
    <location>
        <begin position="143"/>
        <end position="327"/>
    </location>
</feature>
<dbReference type="GO" id="GO:0004803">
    <property type="term" value="F:transposase activity"/>
    <property type="evidence" value="ECO:0007669"/>
    <property type="project" value="InterPro"/>
</dbReference>
<dbReference type="InterPro" id="IPR026889">
    <property type="entry name" value="Zn_Tnp"/>
</dbReference>
<feature type="domain" description="Transposase zinc-binding" evidence="2">
    <location>
        <begin position="10"/>
        <end position="101"/>
    </location>
</feature>
<dbReference type="Pfam" id="PF14319">
    <property type="entry name" value="Zn_Tnp_IS91"/>
    <property type="match status" value="1"/>
</dbReference>
<accession>A0A179BVW4</accession>
<sequence>MAAGLEVADIFRRHGERYRQTHDAHLGRVERRVMSAVEMCRTARLGGHVQQCQDCATLRIAYNSCRNRHCPKCQGQASRDWLAARQADLLPVGYFHVVFTLPQQIAAIAFQNKNAVYTILFRAVAETLRKLAADPRHLGAEIGFIAVLHSWGQNLHYHPHIHCIVPGGGLSFDQSRWVACRASFFLPVRVLSRLFRRLFLDELKQAYELGQLRFFGDIAGLADPAAFNRTVKEARRVNWIVYAKPPFAGPEQVLAYLGRYTHRIAISNSRLVSIDGNKVTFRWKDYRTGGKQKVMTLDAHEFIRRFLLHTVPDGFHRIRHYGLLANGHRQLKLDLCRSLLNVPTQEQPLEEPDAKPPPVAHRCPCCGGRMSILGTWKPHQPTCRSAWNDSS</sequence>
<dbReference type="AlphaFoldDB" id="A0A179BVW4"/>
<dbReference type="NCBIfam" id="NF033538">
    <property type="entry name" value="transpos_IS91"/>
    <property type="match status" value="1"/>
</dbReference>
<dbReference type="GO" id="GO:0003677">
    <property type="term" value="F:DNA binding"/>
    <property type="evidence" value="ECO:0007669"/>
    <property type="project" value="InterPro"/>
</dbReference>
<dbReference type="InterPro" id="IPR054832">
    <property type="entry name" value="transpos_IS91"/>
</dbReference>
<reference evidence="3" key="1">
    <citation type="submission" date="2016-04" db="EMBL/GenBank/DDBJ databases">
        <title>Fast-growing isolate from the root nodules of Vavilovia formosa.</title>
        <authorList>
            <person name="Kimeklis A."/>
            <person name="Safronova V."/>
            <person name="Belimov A."/>
            <person name="Andronov E."/>
        </authorList>
    </citation>
    <scope>NUCLEOTIDE SEQUENCE [LARGE SCALE GENOMIC DNA]</scope>
    <source>
        <strain evidence="3">Vaf-46</strain>
    </source>
</reference>
<dbReference type="PANTHER" id="PTHR37023:SF1">
    <property type="entry name" value="ISSOD25 TRANSPOSASE TNPA_ISSOD25"/>
    <property type="match status" value="1"/>
</dbReference>
<evidence type="ECO:0000259" key="1">
    <source>
        <dbReference type="Pfam" id="PF04986"/>
    </source>
</evidence>
<dbReference type="EMBL" id="LWBS01000088">
    <property type="protein sequence ID" value="OAP95848.1"/>
    <property type="molecule type" value="Genomic_DNA"/>
</dbReference>
<gene>
    <name evidence="3" type="ORF">A4U53_38900</name>
</gene>
<proteinExistence type="predicted"/>
<protein>
    <submittedName>
        <fullName evidence="3">Transposase</fullName>
    </submittedName>
</protein>
<dbReference type="InterPro" id="IPR007069">
    <property type="entry name" value="Transposase_32"/>
</dbReference>
<dbReference type="GO" id="GO:0006313">
    <property type="term" value="P:DNA transposition"/>
    <property type="evidence" value="ECO:0007669"/>
    <property type="project" value="InterPro"/>
</dbReference>
<name>A0A179BVW4_RHILE</name>
<dbReference type="Pfam" id="PF04986">
    <property type="entry name" value="Y2_Tnp"/>
    <property type="match status" value="1"/>
</dbReference>
<organism evidence="3">
    <name type="scientific">Rhizobium leguminosarum</name>
    <dbReference type="NCBI Taxonomy" id="384"/>
    <lineage>
        <taxon>Bacteria</taxon>
        <taxon>Pseudomonadati</taxon>
        <taxon>Pseudomonadota</taxon>
        <taxon>Alphaproteobacteria</taxon>
        <taxon>Hyphomicrobiales</taxon>
        <taxon>Rhizobiaceae</taxon>
        <taxon>Rhizobium/Agrobacterium group</taxon>
        <taxon>Rhizobium</taxon>
    </lineage>
</organism>
<evidence type="ECO:0000313" key="3">
    <source>
        <dbReference type="EMBL" id="OAP95848.1"/>
    </source>
</evidence>